<dbReference type="InterPro" id="IPR036412">
    <property type="entry name" value="HAD-like_sf"/>
</dbReference>
<reference evidence="5 6" key="1">
    <citation type="submission" date="2015-12" db="EMBL/GenBank/DDBJ databases">
        <title>Genome sequence of Thalassospira xiamenensis MCCC 1A03005.</title>
        <authorList>
            <person name="Lu L."/>
            <person name="Lai Q."/>
            <person name="Shao Z."/>
            <person name="Qian P."/>
        </authorList>
    </citation>
    <scope>NUCLEOTIDE SEQUENCE [LARGE SCALE GENOMIC DNA]</scope>
    <source>
        <strain evidence="5 6">MCCC 1A03005</strain>
    </source>
</reference>
<gene>
    <name evidence="5" type="ORF">AUP40_08900</name>
</gene>
<keyword evidence="6" id="KW-1185">Reference proteome</keyword>
<name>A0ABR5Y6J4_9PROT</name>
<dbReference type="InterPro" id="IPR050155">
    <property type="entry name" value="HAD-like_hydrolase_sf"/>
</dbReference>
<dbReference type="Gene3D" id="3.40.50.1000">
    <property type="entry name" value="HAD superfamily/HAD-like"/>
    <property type="match status" value="1"/>
</dbReference>
<evidence type="ECO:0000256" key="2">
    <source>
        <dbReference type="ARBA" id="ARBA00004818"/>
    </source>
</evidence>
<dbReference type="SUPFAM" id="SSF56784">
    <property type="entry name" value="HAD-like"/>
    <property type="match status" value="1"/>
</dbReference>
<protein>
    <recommendedName>
        <fullName evidence="4">phosphoglycolate phosphatase</fullName>
        <ecNumber evidence="4">3.1.3.18</ecNumber>
    </recommendedName>
</protein>
<dbReference type="EMBL" id="LPXL01000003">
    <property type="protein sequence ID" value="KZD06924.1"/>
    <property type="molecule type" value="Genomic_DNA"/>
</dbReference>
<comment type="catalytic activity">
    <reaction evidence="1">
        <text>2-phosphoglycolate + H2O = glycolate + phosphate</text>
        <dbReference type="Rhea" id="RHEA:14369"/>
        <dbReference type="ChEBI" id="CHEBI:15377"/>
        <dbReference type="ChEBI" id="CHEBI:29805"/>
        <dbReference type="ChEBI" id="CHEBI:43474"/>
        <dbReference type="ChEBI" id="CHEBI:58033"/>
        <dbReference type="EC" id="3.1.3.18"/>
    </reaction>
</comment>
<evidence type="ECO:0000256" key="1">
    <source>
        <dbReference type="ARBA" id="ARBA00000830"/>
    </source>
</evidence>
<sequence length="222" mass="24779">MTLPSDKNLYVDFDGTLIDPSKRLYRLFSELNPTSRKISFSEYWDLKNTGLTQESLLTDILRLNPRQVTNFKAGWLSEIENPELLALDCPLPGAENFLSKLSTYSDLHLVTARQSSIGVEKQLADLGWNRFFKNVIVTLAKSSKEEAIKSRTVPRAADIIVGDTCEDICTGKALDILTVAVETGHTLKSAFEACSPDAIIPSVSMFDASLWEQLLLRKHLTN</sequence>
<comment type="similarity">
    <text evidence="3">Belongs to the HAD-like hydrolase superfamily. CbbY/CbbZ/Gph/YieH family.</text>
</comment>
<dbReference type="EC" id="3.1.3.18" evidence="4"/>
<comment type="caution">
    <text evidence="5">The sequence shown here is derived from an EMBL/GenBank/DDBJ whole genome shotgun (WGS) entry which is preliminary data.</text>
</comment>
<dbReference type="InterPro" id="IPR023198">
    <property type="entry name" value="PGP-like_dom2"/>
</dbReference>
<evidence type="ECO:0000313" key="6">
    <source>
        <dbReference type="Proteomes" id="UP000076167"/>
    </source>
</evidence>
<evidence type="ECO:0000313" key="5">
    <source>
        <dbReference type="EMBL" id="KZD06924.1"/>
    </source>
</evidence>
<accession>A0ABR5Y6J4</accession>
<evidence type="ECO:0000256" key="3">
    <source>
        <dbReference type="ARBA" id="ARBA00006171"/>
    </source>
</evidence>
<evidence type="ECO:0000256" key="4">
    <source>
        <dbReference type="ARBA" id="ARBA00013078"/>
    </source>
</evidence>
<dbReference type="Gene3D" id="1.10.150.240">
    <property type="entry name" value="Putative phosphatase, domain 2"/>
    <property type="match status" value="1"/>
</dbReference>
<proteinExistence type="inferred from homology"/>
<comment type="pathway">
    <text evidence="2">Organic acid metabolism; glycolate biosynthesis; glycolate from 2-phosphoglycolate: step 1/1.</text>
</comment>
<organism evidence="5 6">
    <name type="scientific">Thalassospira xiamenensis</name>
    <dbReference type="NCBI Taxonomy" id="220697"/>
    <lineage>
        <taxon>Bacteria</taxon>
        <taxon>Pseudomonadati</taxon>
        <taxon>Pseudomonadota</taxon>
        <taxon>Alphaproteobacteria</taxon>
        <taxon>Rhodospirillales</taxon>
        <taxon>Thalassospiraceae</taxon>
        <taxon>Thalassospira</taxon>
    </lineage>
</organism>
<dbReference type="InterPro" id="IPR023214">
    <property type="entry name" value="HAD_sf"/>
</dbReference>
<dbReference type="PANTHER" id="PTHR43434">
    <property type="entry name" value="PHOSPHOGLYCOLATE PHOSPHATASE"/>
    <property type="match status" value="1"/>
</dbReference>
<dbReference type="InterPro" id="IPR041492">
    <property type="entry name" value="HAD_2"/>
</dbReference>
<dbReference type="RefSeq" id="WP_063093395.1">
    <property type="nucleotide sequence ID" value="NZ_DFMA01000002.1"/>
</dbReference>
<dbReference type="Proteomes" id="UP000076167">
    <property type="component" value="Unassembled WGS sequence"/>
</dbReference>
<dbReference type="Pfam" id="PF13419">
    <property type="entry name" value="HAD_2"/>
    <property type="match status" value="1"/>
</dbReference>
<dbReference type="PANTHER" id="PTHR43434:SF1">
    <property type="entry name" value="PHOSPHOGLYCOLATE PHOSPHATASE"/>
    <property type="match status" value="1"/>
</dbReference>